<reference evidence="2 3" key="1">
    <citation type="submission" date="2012-10" db="EMBL/GenBank/DDBJ databases">
        <authorList>
            <person name="Zafar N."/>
            <person name="Inman J."/>
            <person name="Hall N."/>
            <person name="Lorenzi H."/>
            <person name="Caler E."/>
        </authorList>
    </citation>
    <scope>NUCLEOTIDE SEQUENCE [LARGE SCALE GENOMIC DNA]</scope>
    <source>
        <strain evidence="2 3">IP1</strain>
    </source>
</reference>
<gene>
    <name evidence="2" type="ORF">EIN_228370</name>
</gene>
<organism evidence="2 3">
    <name type="scientific">Entamoeba invadens IP1</name>
    <dbReference type="NCBI Taxonomy" id="370355"/>
    <lineage>
        <taxon>Eukaryota</taxon>
        <taxon>Amoebozoa</taxon>
        <taxon>Evosea</taxon>
        <taxon>Archamoebae</taxon>
        <taxon>Mastigamoebida</taxon>
        <taxon>Entamoebidae</taxon>
        <taxon>Entamoeba</taxon>
    </lineage>
</organism>
<sequence>MSVLREASLLQSFSNQVSIHTYDTCPSLLKHPFKVLAYICVTQFTLGLLSPFLMCMFSVLVMLVFFFRHHLSRFYFLVPTIPNTDMSSKIMSVDPPKTKITVILHNDIDANDNTKYFICSLSAQCVFLVLSIIQWVCYTMCFVAGHYISFYVISAIYCVLGIVAGVLHSKFRKLEFGKPQSLELIEELKSELKGIELITTEVNLFVTNCYYTHEFFSYFLENVTIGEGKYFIVVDSVGEVLNLAESSRRFKTNKEMNDVILDAGETEGVPIFRQSTQSPAASLLFNNYKTSIISSRDQSSCCSEPQSAVKCVAHVIKRVIKQVDSIGMN</sequence>
<dbReference type="KEGG" id="eiv:EIN_228370"/>
<dbReference type="GeneID" id="14887063"/>
<evidence type="ECO:0000256" key="1">
    <source>
        <dbReference type="SAM" id="Phobius"/>
    </source>
</evidence>
<evidence type="ECO:0000313" key="3">
    <source>
        <dbReference type="Proteomes" id="UP000014680"/>
    </source>
</evidence>
<keyword evidence="1" id="KW-1133">Transmembrane helix</keyword>
<dbReference type="AlphaFoldDB" id="A0A0A1U2X1"/>
<dbReference type="VEuPathDB" id="AmoebaDB:EIN_228370"/>
<proteinExistence type="predicted"/>
<feature type="transmembrane region" description="Helical" evidence="1">
    <location>
        <begin position="116"/>
        <end position="136"/>
    </location>
</feature>
<protein>
    <submittedName>
        <fullName evidence="2">Uncharacterized protein</fullName>
    </submittedName>
</protein>
<keyword evidence="1" id="KW-0812">Transmembrane</keyword>
<dbReference type="EMBL" id="KB206756">
    <property type="protein sequence ID" value="ELP88374.1"/>
    <property type="molecule type" value="Genomic_DNA"/>
</dbReference>
<keyword evidence="1" id="KW-0472">Membrane</keyword>
<evidence type="ECO:0000313" key="2">
    <source>
        <dbReference type="EMBL" id="ELP88374.1"/>
    </source>
</evidence>
<name>A0A0A1U2X1_ENTIV</name>
<keyword evidence="3" id="KW-1185">Reference proteome</keyword>
<dbReference type="OMA" id="NCYYTHE"/>
<accession>A0A0A1U2X1</accession>
<feature type="transmembrane region" description="Helical" evidence="1">
    <location>
        <begin position="148"/>
        <end position="168"/>
    </location>
</feature>
<dbReference type="Proteomes" id="UP000014680">
    <property type="component" value="Unassembled WGS sequence"/>
</dbReference>
<dbReference type="RefSeq" id="XP_004255145.1">
    <property type="nucleotide sequence ID" value="XM_004255097.1"/>
</dbReference>
<feature type="transmembrane region" description="Helical" evidence="1">
    <location>
        <begin position="36"/>
        <end position="67"/>
    </location>
</feature>